<name>A0ABT1NFP0_9FIRM</name>
<accession>A0ABT1NFP0</accession>
<proteinExistence type="predicted"/>
<sequence length="439" mass="50853">MYYWKHKTEAGTTLESELLSCKSVSNVIIASAFLSTDGVRILRQIKDTYSLKKESITVYLSAQFSSDKPYKILEQLSELCNTKILFDHNFHAKVYLFRGKPDKLIYGSSNFTEGGMADNIEFDFIGTPSSDDIKSVTSFFDTCERIAQTVNTEVIKYYKDIQGEIEELHKVQRKLSAKLTGFTHKDDPFSPDDYDLDDYYFNYENYETFFPRNQKEAGSAIADKRKRVQTKMLSIHQQIYPSIKPLGIAHHKRKENITSLIVPHPINQYSVGWLGVRYGKTPPEVDVLNMGKEKDDDIYGFQKHGCLQYSIGSDGIDINLFLAVRHDAIDRAYLHEHLTKLKPKIESKLRKLQGQGMEWVIWDSAQDSGFTFDIDNENPETFCDYFKKNDQDGRESYLRKFYEPDDEILKKKDTICAEILRVMKILLPLYNTMVWRPAI</sequence>
<reference evidence="1 2" key="1">
    <citation type="submission" date="2021-10" db="EMBL/GenBank/DDBJ databases">
        <title>Lutispora strain m25 sp. nov., a thermophilic, non-spore-forming bacterium isolated from a lab-scale methanogenic bioreactor digesting anaerobic sludge.</title>
        <authorList>
            <person name="El Houari A."/>
            <person name="Mcdonald J."/>
        </authorList>
    </citation>
    <scope>NUCLEOTIDE SEQUENCE [LARGE SCALE GENOMIC DNA]</scope>
    <source>
        <strain evidence="2">m25</strain>
    </source>
</reference>
<dbReference type="Gene3D" id="3.30.870.10">
    <property type="entry name" value="Endonuclease Chain A"/>
    <property type="match status" value="1"/>
</dbReference>
<protein>
    <submittedName>
        <fullName evidence="1">Phospholipase D-like domain-containing protein</fullName>
    </submittedName>
</protein>
<gene>
    <name evidence="1" type="ORF">LJD61_11005</name>
</gene>
<evidence type="ECO:0000313" key="2">
    <source>
        <dbReference type="Proteomes" id="UP001651880"/>
    </source>
</evidence>
<evidence type="ECO:0000313" key="1">
    <source>
        <dbReference type="EMBL" id="MCQ1530072.1"/>
    </source>
</evidence>
<dbReference type="RefSeq" id="WP_255227593.1">
    <property type="nucleotide sequence ID" value="NZ_JAJEKE010000009.1"/>
</dbReference>
<keyword evidence="2" id="KW-1185">Reference proteome</keyword>
<organism evidence="1 2">
    <name type="scientific">Lutispora saccharofermentans</name>
    <dbReference type="NCBI Taxonomy" id="3024236"/>
    <lineage>
        <taxon>Bacteria</taxon>
        <taxon>Bacillati</taxon>
        <taxon>Bacillota</taxon>
        <taxon>Clostridia</taxon>
        <taxon>Lutisporales</taxon>
        <taxon>Lutisporaceae</taxon>
        <taxon>Lutispora</taxon>
    </lineage>
</organism>
<dbReference type="Proteomes" id="UP001651880">
    <property type="component" value="Unassembled WGS sequence"/>
</dbReference>
<dbReference type="EMBL" id="JAJEKE010000009">
    <property type="protein sequence ID" value="MCQ1530072.1"/>
    <property type="molecule type" value="Genomic_DNA"/>
</dbReference>
<comment type="caution">
    <text evidence="1">The sequence shown here is derived from an EMBL/GenBank/DDBJ whole genome shotgun (WGS) entry which is preliminary data.</text>
</comment>